<protein>
    <submittedName>
        <fullName evidence="2">Uncharacterized protein</fullName>
    </submittedName>
</protein>
<proteinExistence type="predicted"/>
<comment type="caution">
    <text evidence="2">The sequence shown here is derived from an EMBL/GenBank/DDBJ whole genome shotgun (WGS) entry which is preliminary data.</text>
</comment>
<dbReference type="Proteomes" id="UP001220256">
    <property type="component" value="Unassembled WGS sequence"/>
</dbReference>
<evidence type="ECO:0000313" key="2">
    <source>
        <dbReference type="EMBL" id="KAJ5264639.1"/>
    </source>
</evidence>
<accession>A0ABQ8WGB4</accession>
<feature type="region of interest" description="Disordered" evidence="1">
    <location>
        <begin position="61"/>
        <end position="84"/>
    </location>
</feature>
<dbReference type="EMBL" id="JAPVEB010000004">
    <property type="protein sequence ID" value="KAJ5264639.1"/>
    <property type="molecule type" value="Genomic_DNA"/>
</dbReference>
<organism evidence="2 3">
    <name type="scientific">Penicillium chrysogenum</name>
    <name type="common">Penicillium notatum</name>
    <dbReference type="NCBI Taxonomy" id="5076"/>
    <lineage>
        <taxon>Eukaryota</taxon>
        <taxon>Fungi</taxon>
        <taxon>Dikarya</taxon>
        <taxon>Ascomycota</taxon>
        <taxon>Pezizomycotina</taxon>
        <taxon>Eurotiomycetes</taxon>
        <taxon>Eurotiomycetidae</taxon>
        <taxon>Eurotiales</taxon>
        <taxon>Aspergillaceae</taxon>
        <taxon>Penicillium</taxon>
        <taxon>Penicillium chrysogenum species complex</taxon>
    </lineage>
</organism>
<keyword evidence="3" id="KW-1185">Reference proteome</keyword>
<name>A0ABQ8WGB4_PENCH</name>
<gene>
    <name evidence="2" type="ORF">N7505_007432</name>
</gene>
<reference evidence="2 3" key="1">
    <citation type="journal article" date="2023" name="IMA Fungus">
        <title>Comparative genomic study of the Penicillium genus elucidates a diverse pangenome and 15 lateral gene transfer events.</title>
        <authorList>
            <person name="Petersen C."/>
            <person name="Sorensen T."/>
            <person name="Nielsen M.R."/>
            <person name="Sondergaard T.E."/>
            <person name="Sorensen J.L."/>
            <person name="Fitzpatrick D.A."/>
            <person name="Frisvad J.C."/>
            <person name="Nielsen K.L."/>
        </authorList>
    </citation>
    <scope>NUCLEOTIDE SEQUENCE [LARGE SCALE GENOMIC DNA]</scope>
    <source>
        <strain evidence="2 3">IBT 3361</strain>
    </source>
</reference>
<evidence type="ECO:0000256" key="1">
    <source>
        <dbReference type="SAM" id="MobiDB-lite"/>
    </source>
</evidence>
<sequence>MTGSLNKALANPSWKLKTTLLLAPQSSRPGIPGSLKTGTMANIRVSSDKLASEANPIFIDADADDDCGEQHTTEQDDSDCDTEPLSTPVFWKLWVTEVPTFQGKVPNPHWRIRIVT</sequence>
<evidence type="ECO:0000313" key="3">
    <source>
        <dbReference type="Proteomes" id="UP001220256"/>
    </source>
</evidence>